<feature type="domain" description="Tripartite ATP-independent periplasmic transporters DctQ component" evidence="10">
    <location>
        <begin position="30"/>
        <end position="160"/>
    </location>
</feature>
<evidence type="ECO:0000259" key="10">
    <source>
        <dbReference type="Pfam" id="PF04290"/>
    </source>
</evidence>
<feature type="transmembrane region" description="Helical" evidence="9">
    <location>
        <begin position="21"/>
        <end position="40"/>
    </location>
</feature>
<gene>
    <name evidence="11" type="ORF">ACFSJF_06095</name>
</gene>
<proteinExistence type="inferred from homology"/>
<dbReference type="Proteomes" id="UP001597383">
    <property type="component" value="Unassembled WGS sequence"/>
</dbReference>
<evidence type="ECO:0000256" key="1">
    <source>
        <dbReference type="ARBA" id="ARBA00004429"/>
    </source>
</evidence>
<keyword evidence="2" id="KW-0813">Transport</keyword>
<protein>
    <submittedName>
        <fullName evidence="11">TRAP transporter small permease</fullName>
    </submittedName>
</protein>
<evidence type="ECO:0000313" key="12">
    <source>
        <dbReference type="Proteomes" id="UP001597383"/>
    </source>
</evidence>
<comment type="subcellular location">
    <subcellularLocation>
        <location evidence="1">Cell inner membrane</location>
        <topology evidence="1">Multi-pass membrane protein</topology>
    </subcellularLocation>
</comment>
<evidence type="ECO:0000256" key="2">
    <source>
        <dbReference type="ARBA" id="ARBA00022448"/>
    </source>
</evidence>
<comment type="caution">
    <text evidence="11">The sequence shown here is derived from an EMBL/GenBank/DDBJ whole genome shotgun (WGS) entry which is preliminary data.</text>
</comment>
<dbReference type="PANTHER" id="PTHR35011:SF10">
    <property type="entry name" value="TRAP TRANSPORTER SMALL PERMEASE PROTEIN"/>
    <property type="match status" value="1"/>
</dbReference>
<evidence type="ECO:0000256" key="7">
    <source>
        <dbReference type="ARBA" id="ARBA00023136"/>
    </source>
</evidence>
<reference evidence="12" key="1">
    <citation type="journal article" date="2019" name="Int. J. Syst. Evol. Microbiol.">
        <title>The Global Catalogue of Microorganisms (GCM) 10K type strain sequencing project: providing services to taxonomists for standard genome sequencing and annotation.</title>
        <authorList>
            <consortium name="The Broad Institute Genomics Platform"/>
            <consortium name="The Broad Institute Genome Sequencing Center for Infectious Disease"/>
            <person name="Wu L."/>
            <person name="Ma J."/>
        </authorList>
    </citation>
    <scope>NUCLEOTIDE SEQUENCE [LARGE SCALE GENOMIC DNA]</scope>
    <source>
        <strain evidence="12">R28</strain>
    </source>
</reference>
<evidence type="ECO:0000256" key="8">
    <source>
        <dbReference type="ARBA" id="ARBA00038436"/>
    </source>
</evidence>
<evidence type="ECO:0000256" key="3">
    <source>
        <dbReference type="ARBA" id="ARBA00022475"/>
    </source>
</evidence>
<evidence type="ECO:0000256" key="4">
    <source>
        <dbReference type="ARBA" id="ARBA00022519"/>
    </source>
</evidence>
<sequence>MRKIVANSEKILDKIIYFQQIIANVFLLLIMTIITFDVLGRNLFNQPLKGTYEMTELGTALIVFFALAMTHRKGDHITIDFLVDRFSEKGKRALNVLVEIVIAIVLLFMARQMFGNGIRMMERNSTTTDLALPVHPFLFIIAFTLVVFMLTAILKAITYFRLAVDKE</sequence>
<feature type="transmembrane region" description="Helical" evidence="9">
    <location>
        <begin position="93"/>
        <end position="114"/>
    </location>
</feature>
<dbReference type="EMBL" id="JBHUHQ010000011">
    <property type="protein sequence ID" value="MFD2043835.1"/>
    <property type="molecule type" value="Genomic_DNA"/>
</dbReference>
<evidence type="ECO:0000256" key="6">
    <source>
        <dbReference type="ARBA" id="ARBA00022989"/>
    </source>
</evidence>
<dbReference type="PANTHER" id="PTHR35011">
    <property type="entry name" value="2,3-DIKETO-L-GULONATE TRAP TRANSPORTER SMALL PERMEASE PROTEIN YIAM"/>
    <property type="match status" value="1"/>
</dbReference>
<organism evidence="11 12">
    <name type="scientific">Ornithinibacillus salinisoli</name>
    <dbReference type="NCBI Taxonomy" id="1848459"/>
    <lineage>
        <taxon>Bacteria</taxon>
        <taxon>Bacillati</taxon>
        <taxon>Bacillota</taxon>
        <taxon>Bacilli</taxon>
        <taxon>Bacillales</taxon>
        <taxon>Bacillaceae</taxon>
        <taxon>Ornithinibacillus</taxon>
    </lineage>
</organism>
<feature type="transmembrane region" description="Helical" evidence="9">
    <location>
        <begin position="52"/>
        <end position="72"/>
    </location>
</feature>
<keyword evidence="5 9" id="KW-0812">Transmembrane</keyword>
<keyword evidence="12" id="KW-1185">Reference proteome</keyword>
<dbReference type="RefSeq" id="WP_377555890.1">
    <property type="nucleotide sequence ID" value="NZ_JBHUHQ010000011.1"/>
</dbReference>
<dbReference type="InterPro" id="IPR007387">
    <property type="entry name" value="TRAP_DctQ"/>
</dbReference>
<dbReference type="Pfam" id="PF04290">
    <property type="entry name" value="DctQ"/>
    <property type="match status" value="1"/>
</dbReference>
<evidence type="ECO:0000256" key="5">
    <source>
        <dbReference type="ARBA" id="ARBA00022692"/>
    </source>
</evidence>
<evidence type="ECO:0000256" key="9">
    <source>
        <dbReference type="SAM" id="Phobius"/>
    </source>
</evidence>
<keyword evidence="4" id="KW-0997">Cell inner membrane</keyword>
<keyword evidence="6 9" id="KW-1133">Transmembrane helix</keyword>
<keyword evidence="3" id="KW-1003">Cell membrane</keyword>
<keyword evidence="7 9" id="KW-0472">Membrane</keyword>
<feature type="transmembrane region" description="Helical" evidence="9">
    <location>
        <begin position="134"/>
        <end position="157"/>
    </location>
</feature>
<dbReference type="InterPro" id="IPR055348">
    <property type="entry name" value="DctQ"/>
</dbReference>
<accession>A0ABW4VZ23</accession>
<comment type="similarity">
    <text evidence="8">Belongs to the TRAP transporter small permease family.</text>
</comment>
<name>A0ABW4VZ23_9BACI</name>
<evidence type="ECO:0000313" key="11">
    <source>
        <dbReference type="EMBL" id="MFD2043835.1"/>
    </source>
</evidence>